<dbReference type="InterPro" id="IPR005720">
    <property type="entry name" value="Dihydroorotate_DH_cat"/>
</dbReference>
<dbReference type="PANTHER" id="PTHR48109:SF3">
    <property type="entry name" value="SLL0744 PROTEIN"/>
    <property type="match status" value="1"/>
</dbReference>
<dbReference type="PANTHER" id="PTHR48109">
    <property type="entry name" value="DIHYDROOROTATE DEHYDROGENASE (QUINONE), MITOCHONDRIAL-RELATED"/>
    <property type="match status" value="1"/>
</dbReference>
<sequence length="335" mass="35845">MSDLHTRYMGLTLRSPLVASAGPIQQKVDGVKALADAGVGAIVMYSLFEEQVRHEEARQAEIELEYMDSFAESLSFFPTVASNEGGITERYLTHLEASANAVDIPVIASLNGATNGGWVDTAKRMQDAGAAGIECNIYMVPGDLEQSAEEVEDRHVEIVQAVKDAVTVPVAVKLSPFFTALGNMTTRLDAAGADALVMFNRFLQPDINIEKMQVEPGVWLSSPADARLPLTWIAALSGRINASLAASSGVETADDVVKYLLAGADVVMTTSALVRHGAGYAAELQKGLESYLQRKELDLDKLRGTLAIPADASTAEYERNGYVAALEKAKTTYGS</sequence>
<keyword evidence="5" id="KW-0665">Pyrimidine biosynthesis</keyword>
<accession>A0A3E2DN58</accession>
<dbReference type="InterPro" id="IPR050074">
    <property type="entry name" value="DHO_dehydrogenase"/>
</dbReference>
<comment type="caution">
    <text evidence="8">The sequence shown here is derived from an EMBL/GenBank/DDBJ whole genome shotgun (WGS) entry which is preliminary data.</text>
</comment>
<comment type="cofactor">
    <cofactor evidence="1">
        <name>FMN</name>
        <dbReference type="ChEBI" id="CHEBI:58210"/>
    </cofactor>
</comment>
<evidence type="ECO:0000256" key="6">
    <source>
        <dbReference type="ARBA" id="ARBA00023002"/>
    </source>
</evidence>
<name>A0A3E2DN58_9ACTN</name>
<evidence type="ECO:0000256" key="2">
    <source>
        <dbReference type="ARBA" id="ARBA00004725"/>
    </source>
</evidence>
<evidence type="ECO:0000256" key="3">
    <source>
        <dbReference type="ARBA" id="ARBA00022630"/>
    </source>
</evidence>
<dbReference type="Proteomes" id="UP000259211">
    <property type="component" value="Unassembled WGS sequence"/>
</dbReference>
<feature type="domain" description="Dihydroorotate dehydrogenase catalytic" evidence="7">
    <location>
        <begin position="4"/>
        <end position="292"/>
    </location>
</feature>
<evidence type="ECO:0000256" key="4">
    <source>
        <dbReference type="ARBA" id="ARBA00022643"/>
    </source>
</evidence>
<dbReference type="GO" id="GO:0004152">
    <property type="term" value="F:dihydroorotate dehydrogenase activity"/>
    <property type="evidence" value="ECO:0007669"/>
    <property type="project" value="InterPro"/>
</dbReference>
<organism evidence="8 9">
    <name type="scientific">Cutibacterium avidum</name>
    <dbReference type="NCBI Taxonomy" id="33010"/>
    <lineage>
        <taxon>Bacteria</taxon>
        <taxon>Bacillati</taxon>
        <taxon>Actinomycetota</taxon>
        <taxon>Actinomycetes</taxon>
        <taxon>Propionibacteriales</taxon>
        <taxon>Propionibacteriaceae</taxon>
        <taxon>Cutibacterium</taxon>
    </lineage>
</organism>
<evidence type="ECO:0000256" key="5">
    <source>
        <dbReference type="ARBA" id="ARBA00022975"/>
    </source>
</evidence>
<dbReference type="NCBIfam" id="NF005741">
    <property type="entry name" value="PRK07565.1"/>
    <property type="match status" value="1"/>
</dbReference>
<keyword evidence="6" id="KW-0560">Oxidoreductase</keyword>
<dbReference type="GO" id="GO:0044205">
    <property type="term" value="P:'de novo' UMP biosynthetic process"/>
    <property type="evidence" value="ECO:0007669"/>
    <property type="project" value="UniProtKB-UniPathway"/>
</dbReference>
<dbReference type="RefSeq" id="WP_065673006.1">
    <property type="nucleotide sequence ID" value="NZ_AP024308.1"/>
</dbReference>
<evidence type="ECO:0000259" key="7">
    <source>
        <dbReference type="Pfam" id="PF01180"/>
    </source>
</evidence>
<dbReference type="InterPro" id="IPR013785">
    <property type="entry name" value="Aldolase_TIM"/>
</dbReference>
<evidence type="ECO:0000313" key="9">
    <source>
        <dbReference type="Proteomes" id="UP000259211"/>
    </source>
</evidence>
<dbReference type="UniPathway" id="UPA00070"/>
<dbReference type="GO" id="GO:0005737">
    <property type="term" value="C:cytoplasm"/>
    <property type="evidence" value="ECO:0007669"/>
    <property type="project" value="InterPro"/>
</dbReference>
<dbReference type="SUPFAM" id="SSF51395">
    <property type="entry name" value="FMN-linked oxidoreductases"/>
    <property type="match status" value="1"/>
</dbReference>
<dbReference type="CDD" id="cd04739">
    <property type="entry name" value="DHOD_like"/>
    <property type="match status" value="1"/>
</dbReference>
<dbReference type="PIRSF" id="PIRSF000164">
    <property type="entry name" value="DHO_oxidase"/>
    <property type="match status" value="1"/>
</dbReference>
<evidence type="ECO:0000313" key="8">
    <source>
        <dbReference type="EMBL" id="RFT46821.1"/>
    </source>
</evidence>
<dbReference type="GO" id="GO:0006207">
    <property type="term" value="P:'de novo' pyrimidine nucleobase biosynthetic process"/>
    <property type="evidence" value="ECO:0007669"/>
    <property type="project" value="TreeGrafter"/>
</dbReference>
<comment type="pathway">
    <text evidence="2">Pyrimidine metabolism; UMP biosynthesis via de novo pathway.</text>
</comment>
<gene>
    <name evidence="8" type="ORF">CHT91_00375</name>
</gene>
<protein>
    <submittedName>
        <fullName evidence="8">Diguanylate cyclase</fullName>
    </submittedName>
</protein>
<proteinExistence type="predicted"/>
<evidence type="ECO:0000256" key="1">
    <source>
        <dbReference type="ARBA" id="ARBA00001917"/>
    </source>
</evidence>
<keyword evidence="4" id="KW-0288">FMN</keyword>
<dbReference type="EMBL" id="NOWI01000001">
    <property type="protein sequence ID" value="RFT46821.1"/>
    <property type="molecule type" value="Genomic_DNA"/>
</dbReference>
<keyword evidence="3" id="KW-0285">Flavoprotein</keyword>
<dbReference type="AlphaFoldDB" id="A0A3E2DN58"/>
<reference evidence="8 9" key="1">
    <citation type="submission" date="2017-07" db="EMBL/GenBank/DDBJ databases">
        <authorList>
            <person name="Sun Z.S."/>
            <person name="Albrecht U."/>
            <person name="Echele G."/>
            <person name="Lee C.C."/>
        </authorList>
    </citation>
    <scope>NUCLEOTIDE SEQUENCE [LARGE SCALE GENOMIC DNA]</scope>
    <source>
        <strain evidence="8 9">P16-029</strain>
    </source>
</reference>
<dbReference type="Gene3D" id="3.20.20.70">
    <property type="entry name" value="Aldolase class I"/>
    <property type="match status" value="1"/>
</dbReference>
<dbReference type="Pfam" id="PF01180">
    <property type="entry name" value="DHO_dh"/>
    <property type="match status" value="1"/>
</dbReference>
<dbReference type="InterPro" id="IPR012135">
    <property type="entry name" value="Dihydroorotate_DH_1_2"/>
</dbReference>